<name>A0A5B7DT07_PORTR</name>
<evidence type="ECO:0000313" key="2">
    <source>
        <dbReference type="Proteomes" id="UP000324222"/>
    </source>
</evidence>
<keyword evidence="2" id="KW-1185">Reference proteome</keyword>
<comment type="caution">
    <text evidence="1">The sequence shown here is derived from an EMBL/GenBank/DDBJ whole genome shotgun (WGS) entry which is preliminary data.</text>
</comment>
<accession>A0A5B7DT07</accession>
<reference evidence="1 2" key="1">
    <citation type="submission" date="2019-05" db="EMBL/GenBank/DDBJ databases">
        <title>Another draft genome of Portunus trituberculatus and its Hox gene families provides insights of decapod evolution.</title>
        <authorList>
            <person name="Jeong J.-H."/>
            <person name="Song I."/>
            <person name="Kim S."/>
            <person name="Choi T."/>
            <person name="Kim D."/>
            <person name="Ryu S."/>
            <person name="Kim W."/>
        </authorList>
    </citation>
    <scope>NUCLEOTIDE SEQUENCE [LARGE SCALE GENOMIC DNA]</scope>
    <source>
        <tissue evidence="1">Muscle</tissue>
    </source>
</reference>
<organism evidence="1 2">
    <name type="scientific">Portunus trituberculatus</name>
    <name type="common">Swimming crab</name>
    <name type="synonym">Neptunus trituberculatus</name>
    <dbReference type="NCBI Taxonomy" id="210409"/>
    <lineage>
        <taxon>Eukaryota</taxon>
        <taxon>Metazoa</taxon>
        <taxon>Ecdysozoa</taxon>
        <taxon>Arthropoda</taxon>
        <taxon>Crustacea</taxon>
        <taxon>Multicrustacea</taxon>
        <taxon>Malacostraca</taxon>
        <taxon>Eumalacostraca</taxon>
        <taxon>Eucarida</taxon>
        <taxon>Decapoda</taxon>
        <taxon>Pleocyemata</taxon>
        <taxon>Brachyura</taxon>
        <taxon>Eubrachyura</taxon>
        <taxon>Portunoidea</taxon>
        <taxon>Portunidae</taxon>
        <taxon>Portuninae</taxon>
        <taxon>Portunus</taxon>
    </lineage>
</organism>
<dbReference type="Proteomes" id="UP000324222">
    <property type="component" value="Unassembled WGS sequence"/>
</dbReference>
<evidence type="ECO:0000313" key="1">
    <source>
        <dbReference type="EMBL" id="MPC24224.1"/>
    </source>
</evidence>
<dbReference type="AlphaFoldDB" id="A0A5B7DT07"/>
<proteinExistence type="predicted"/>
<dbReference type="EMBL" id="VSRR010001303">
    <property type="protein sequence ID" value="MPC24224.1"/>
    <property type="molecule type" value="Genomic_DNA"/>
</dbReference>
<sequence length="82" mass="9511">MQTILLIFWRRNNEVIWRRDVRERRSWEFTFTDKLSPVCLHFPVESLSSFFTSTIHLTATDNTAATATCSSVSALAASHTFW</sequence>
<protein>
    <submittedName>
        <fullName evidence="1">Uncharacterized protein</fullName>
    </submittedName>
</protein>
<gene>
    <name evidence="1" type="ORF">E2C01_017301</name>
</gene>